<dbReference type="Proteomes" id="UP000075604">
    <property type="component" value="Unassembled WGS sequence"/>
</dbReference>
<proteinExistence type="predicted"/>
<evidence type="ECO:0000256" key="1">
    <source>
        <dbReference type="SAM" id="SignalP"/>
    </source>
</evidence>
<feature type="signal peptide" evidence="1">
    <location>
        <begin position="1"/>
        <end position="21"/>
    </location>
</feature>
<sequence length="222" mass="22703">MSPRALLIALLFALPPAVTLAPGGDADPAAGVSPGALLSGPRAAQAAVAVQLSLDELVAAASYVVVATATEQHSRWEELGGAERIVTYTRLSIDRTVAGQPDADVWVRTLGGIVGDVGQHVAGDAQLRIGAQAMIFVSRASSALVVSGMAQGHYPIVDAEETRRIAGAPRIAVRRLAASPSSGTVLARPGPAISAREQLVGATVDAAIDAVSRAWKAKHAQK</sequence>
<dbReference type="Proteomes" id="UP000075502">
    <property type="component" value="Unassembled WGS sequence"/>
</dbReference>
<dbReference type="AlphaFoldDB" id="A0A150TG16"/>
<dbReference type="EMBL" id="JELX01003442">
    <property type="protein sequence ID" value="KYF52216.1"/>
    <property type="molecule type" value="Genomic_DNA"/>
</dbReference>
<keyword evidence="1" id="KW-0732">Signal</keyword>
<evidence type="ECO:0000313" key="3">
    <source>
        <dbReference type="EMBL" id="KYG03623.1"/>
    </source>
</evidence>
<evidence type="ECO:0000313" key="2">
    <source>
        <dbReference type="EMBL" id="KYF52216.1"/>
    </source>
</evidence>
<evidence type="ECO:0000313" key="4">
    <source>
        <dbReference type="Proteomes" id="UP000075502"/>
    </source>
</evidence>
<evidence type="ECO:0000313" key="5">
    <source>
        <dbReference type="Proteomes" id="UP000075604"/>
    </source>
</evidence>
<evidence type="ECO:0008006" key="6">
    <source>
        <dbReference type="Google" id="ProtNLM"/>
    </source>
</evidence>
<name>A0A150TG16_SORCE</name>
<comment type="caution">
    <text evidence="3">The sequence shown here is derived from an EMBL/GenBank/DDBJ whole genome shotgun (WGS) entry which is preliminary data.</text>
</comment>
<accession>A0A150TG16</accession>
<protein>
    <recommendedName>
        <fullName evidence="6">Secreted protein</fullName>
    </recommendedName>
</protein>
<dbReference type="EMBL" id="JEME01002650">
    <property type="protein sequence ID" value="KYG03623.1"/>
    <property type="molecule type" value="Genomic_DNA"/>
</dbReference>
<gene>
    <name evidence="2" type="ORF">BE04_21690</name>
    <name evidence="3" type="ORF">BE21_50765</name>
</gene>
<reference evidence="4 5" key="1">
    <citation type="submission" date="2014-02" db="EMBL/GenBank/DDBJ databases">
        <title>The small core and large imbalanced accessory genome model reveals a collaborative survival strategy of Sorangium cellulosum strains in nature.</title>
        <authorList>
            <person name="Han K."/>
            <person name="Peng R."/>
            <person name="Blom J."/>
            <person name="Li Y.-Z."/>
        </authorList>
    </citation>
    <scope>NUCLEOTIDE SEQUENCE [LARGE SCALE GENOMIC DNA]</scope>
    <source>
        <strain evidence="3 4">So0007-03</strain>
        <strain evidence="2 5">So0157-18</strain>
    </source>
</reference>
<organism evidence="3 4">
    <name type="scientific">Sorangium cellulosum</name>
    <name type="common">Polyangium cellulosum</name>
    <dbReference type="NCBI Taxonomy" id="56"/>
    <lineage>
        <taxon>Bacteria</taxon>
        <taxon>Pseudomonadati</taxon>
        <taxon>Myxococcota</taxon>
        <taxon>Polyangia</taxon>
        <taxon>Polyangiales</taxon>
        <taxon>Polyangiaceae</taxon>
        <taxon>Sorangium</taxon>
    </lineage>
</organism>
<feature type="chain" id="PRO_5010449939" description="Secreted protein" evidence="1">
    <location>
        <begin position="22"/>
        <end position="222"/>
    </location>
</feature>